<dbReference type="InterPro" id="IPR050549">
    <property type="entry name" value="MFS_Trehalose_Transporter"/>
</dbReference>
<dbReference type="PROSITE" id="PS00216">
    <property type="entry name" value="SUGAR_TRANSPORT_1"/>
    <property type="match status" value="1"/>
</dbReference>
<reference evidence="10" key="1">
    <citation type="submission" date="2022-11" db="EMBL/GenBank/DDBJ databases">
        <authorList>
            <person name="Hyden B.L."/>
            <person name="Feng K."/>
            <person name="Yates T."/>
            <person name="Jawdy S."/>
            <person name="Smart L.B."/>
            <person name="Muchero W."/>
        </authorList>
    </citation>
    <scope>NUCLEOTIDE SEQUENCE</scope>
    <source>
        <tissue evidence="10">Shoot tip</tissue>
    </source>
</reference>
<dbReference type="Pfam" id="PF00083">
    <property type="entry name" value="Sugar_tr"/>
    <property type="match status" value="1"/>
</dbReference>
<comment type="subcellular location">
    <subcellularLocation>
        <location evidence="1">Membrane</location>
        <topology evidence="1">Multi-pass membrane protein</topology>
    </subcellularLocation>
</comment>
<feature type="transmembrane region" description="Helical" evidence="8">
    <location>
        <begin position="179"/>
        <end position="202"/>
    </location>
</feature>
<sequence length="297" mass="32266">MYSLFGSLLTVGAMIGAITSGPMADYIGRKGAMRFSSTFCVAGWLAIYFAEGYWALDIGRLATGYGMGALSFVVPLMVATGVSAAFIMGTVLRWRVLALTGLIPCLILHVGLFLIPESPRWLAKKGREKESETTLQKLRGRDADISYEAIEIKDYIQTLESLPKAKLLELFQRRNLRSVVIGVGLMVLQQFGGINAVCFYASSIFEVAGFSPTVGTIIYAILQVVVVFLNTTIIDKVGRKPLLLVSASGLVISCLITGLSFYLKVHELALKSVPMLAVTGILVRLQVFSSYITANMD</sequence>
<dbReference type="EMBL" id="JAPFFK010000020">
    <property type="protein sequence ID" value="KAJ6680258.1"/>
    <property type="molecule type" value="Genomic_DNA"/>
</dbReference>
<dbReference type="GO" id="GO:0022857">
    <property type="term" value="F:transmembrane transporter activity"/>
    <property type="evidence" value="ECO:0007669"/>
    <property type="project" value="InterPro"/>
</dbReference>
<evidence type="ECO:0000256" key="2">
    <source>
        <dbReference type="ARBA" id="ARBA00010992"/>
    </source>
</evidence>
<dbReference type="PANTHER" id="PTHR48021">
    <property type="match status" value="1"/>
</dbReference>
<dbReference type="SUPFAM" id="SSF103473">
    <property type="entry name" value="MFS general substrate transporter"/>
    <property type="match status" value="1"/>
</dbReference>
<feature type="domain" description="Major facilitator superfamily (MFS) profile" evidence="9">
    <location>
        <begin position="1"/>
        <end position="297"/>
    </location>
</feature>
<dbReference type="PRINTS" id="PR00171">
    <property type="entry name" value="SUGRTRNSPORT"/>
</dbReference>
<dbReference type="InterPro" id="IPR036259">
    <property type="entry name" value="MFS_trans_sf"/>
</dbReference>
<organism evidence="10 11">
    <name type="scientific">Salix purpurea</name>
    <name type="common">Purple osier willow</name>
    <dbReference type="NCBI Taxonomy" id="77065"/>
    <lineage>
        <taxon>Eukaryota</taxon>
        <taxon>Viridiplantae</taxon>
        <taxon>Streptophyta</taxon>
        <taxon>Embryophyta</taxon>
        <taxon>Tracheophyta</taxon>
        <taxon>Spermatophyta</taxon>
        <taxon>Magnoliopsida</taxon>
        <taxon>eudicotyledons</taxon>
        <taxon>Gunneridae</taxon>
        <taxon>Pentapetalae</taxon>
        <taxon>rosids</taxon>
        <taxon>fabids</taxon>
        <taxon>Malpighiales</taxon>
        <taxon>Salicaceae</taxon>
        <taxon>Saliceae</taxon>
        <taxon>Salix</taxon>
    </lineage>
</organism>
<evidence type="ECO:0000256" key="4">
    <source>
        <dbReference type="ARBA" id="ARBA00022597"/>
    </source>
</evidence>
<feature type="transmembrane region" description="Helical" evidence="8">
    <location>
        <begin position="208"/>
        <end position="230"/>
    </location>
</feature>
<feature type="transmembrane region" description="Helical" evidence="8">
    <location>
        <begin position="68"/>
        <end position="88"/>
    </location>
</feature>
<protein>
    <recommendedName>
        <fullName evidence="9">Major facilitator superfamily (MFS) profile domain-containing protein</fullName>
    </recommendedName>
</protein>
<evidence type="ECO:0000259" key="9">
    <source>
        <dbReference type="PROSITE" id="PS50850"/>
    </source>
</evidence>
<keyword evidence="6 8" id="KW-1133">Transmembrane helix</keyword>
<comment type="caution">
    <text evidence="10">The sequence shown here is derived from an EMBL/GenBank/DDBJ whole genome shotgun (WGS) entry which is preliminary data.</text>
</comment>
<dbReference type="PANTHER" id="PTHR48021:SF13">
    <property type="entry name" value="SUGAR TRANSPORTER ERD6-LIKE 7"/>
    <property type="match status" value="1"/>
</dbReference>
<dbReference type="Gene3D" id="1.20.1250.20">
    <property type="entry name" value="MFS general substrate transporter like domains"/>
    <property type="match status" value="1"/>
</dbReference>
<feature type="transmembrane region" description="Helical" evidence="8">
    <location>
        <begin position="36"/>
        <end position="56"/>
    </location>
</feature>
<gene>
    <name evidence="10" type="ORF">OIU79_019878</name>
</gene>
<evidence type="ECO:0000256" key="1">
    <source>
        <dbReference type="ARBA" id="ARBA00004141"/>
    </source>
</evidence>
<dbReference type="PROSITE" id="PS50850">
    <property type="entry name" value="MFS"/>
    <property type="match status" value="1"/>
</dbReference>
<keyword evidence="3" id="KW-0813">Transport</keyword>
<evidence type="ECO:0000256" key="8">
    <source>
        <dbReference type="SAM" id="Phobius"/>
    </source>
</evidence>
<name>A0A9Q0P2B3_SALPP</name>
<evidence type="ECO:0000256" key="5">
    <source>
        <dbReference type="ARBA" id="ARBA00022692"/>
    </source>
</evidence>
<dbReference type="InterPro" id="IPR005828">
    <property type="entry name" value="MFS_sugar_transport-like"/>
</dbReference>
<keyword evidence="11" id="KW-1185">Reference proteome</keyword>
<dbReference type="OrthoDB" id="6133115at2759"/>
<evidence type="ECO:0000313" key="10">
    <source>
        <dbReference type="EMBL" id="KAJ6680258.1"/>
    </source>
</evidence>
<feature type="transmembrane region" description="Helical" evidence="8">
    <location>
        <begin position="242"/>
        <end position="263"/>
    </location>
</feature>
<keyword evidence="5 8" id="KW-0812">Transmembrane</keyword>
<accession>A0A9Q0P2B3</accession>
<dbReference type="AlphaFoldDB" id="A0A9Q0P2B3"/>
<dbReference type="InterPro" id="IPR005829">
    <property type="entry name" value="Sugar_transporter_CS"/>
</dbReference>
<evidence type="ECO:0000256" key="7">
    <source>
        <dbReference type="ARBA" id="ARBA00023136"/>
    </source>
</evidence>
<feature type="transmembrane region" description="Helical" evidence="8">
    <location>
        <begin position="275"/>
        <end position="294"/>
    </location>
</feature>
<keyword evidence="4" id="KW-0762">Sugar transport</keyword>
<evidence type="ECO:0000313" key="11">
    <source>
        <dbReference type="Proteomes" id="UP001151532"/>
    </source>
</evidence>
<reference evidence="10" key="2">
    <citation type="journal article" date="2023" name="Int. J. Mol. Sci.">
        <title>De Novo Assembly and Annotation of 11 Diverse Shrub Willow (Salix) Genomes Reveals Novel Gene Organization in Sex-Linked Regions.</title>
        <authorList>
            <person name="Hyden B."/>
            <person name="Feng K."/>
            <person name="Yates T.B."/>
            <person name="Jawdy S."/>
            <person name="Cereghino C."/>
            <person name="Smart L.B."/>
            <person name="Muchero W."/>
        </authorList>
    </citation>
    <scope>NUCLEOTIDE SEQUENCE</scope>
    <source>
        <tissue evidence="10">Shoot tip</tissue>
    </source>
</reference>
<dbReference type="InterPro" id="IPR003663">
    <property type="entry name" value="Sugar/inositol_transpt"/>
</dbReference>
<dbReference type="Proteomes" id="UP001151532">
    <property type="component" value="Chromosome 14"/>
</dbReference>
<comment type="similarity">
    <text evidence="2">Belongs to the major facilitator superfamily. Sugar transporter (TC 2.A.1.1) family.</text>
</comment>
<dbReference type="GO" id="GO:0016020">
    <property type="term" value="C:membrane"/>
    <property type="evidence" value="ECO:0007669"/>
    <property type="project" value="UniProtKB-SubCell"/>
</dbReference>
<evidence type="ECO:0000256" key="3">
    <source>
        <dbReference type="ARBA" id="ARBA00022448"/>
    </source>
</evidence>
<feature type="transmembrane region" description="Helical" evidence="8">
    <location>
        <begin position="94"/>
        <end position="115"/>
    </location>
</feature>
<dbReference type="InterPro" id="IPR020846">
    <property type="entry name" value="MFS_dom"/>
</dbReference>
<keyword evidence="7 8" id="KW-0472">Membrane</keyword>
<proteinExistence type="inferred from homology"/>
<evidence type="ECO:0000256" key="6">
    <source>
        <dbReference type="ARBA" id="ARBA00022989"/>
    </source>
</evidence>